<name>A0A229UR74_9BACL</name>
<sequence length="125" mass="14982">MAKISVYYDYHDDVLAPIWMFISFGRRGIEWNRQKVYIPIESPFQRIYLEEINEDTVGLTIQLDDLTVNPDFPGSFGIDLAHILRRIRNHEELHKLQLDEVEQFIIQIADLEELLQMDVRKFYRI</sequence>
<reference evidence="1 2" key="1">
    <citation type="submission" date="2017-07" db="EMBL/GenBank/DDBJ databases">
        <title>Genome sequencing and assembly of Paenibacillus rigui.</title>
        <authorList>
            <person name="Mayilraj S."/>
        </authorList>
    </citation>
    <scope>NUCLEOTIDE SEQUENCE [LARGE SCALE GENOMIC DNA]</scope>
    <source>
        <strain evidence="1 2">JCM 16352</strain>
    </source>
</reference>
<proteinExistence type="predicted"/>
<evidence type="ECO:0000313" key="1">
    <source>
        <dbReference type="EMBL" id="OXM85813.1"/>
    </source>
</evidence>
<evidence type="ECO:0000313" key="2">
    <source>
        <dbReference type="Proteomes" id="UP000215509"/>
    </source>
</evidence>
<dbReference type="EMBL" id="NMQW01000017">
    <property type="protein sequence ID" value="OXM85813.1"/>
    <property type="molecule type" value="Genomic_DNA"/>
</dbReference>
<keyword evidence="2" id="KW-1185">Reference proteome</keyword>
<organism evidence="1 2">
    <name type="scientific">Paenibacillus rigui</name>
    <dbReference type="NCBI Taxonomy" id="554312"/>
    <lineage>
        <taxon>Bacteria</taxon>
        <taxon>Bacillati</taxon>
        <taxon>Bacillota</taxon>
        <taxon>Bacilli</taxon>
        <taxon>Bacillales</taxon>
        <taxon>Paenibacillaceae</taxon>
        <taxon>Paenibacillus</taxon>
    </lineage>
</organism>
<gene>
    <name evidence="1" type="ORF">CF651_11285</name>
</gene>
<dbReference type="RefSeq" id="WP_094014964.1">
    <property type="nucleotide sequence ID" value="NZ_NMQW01000017.1"/>
</dbReference>
<comment type="caution">
    <text evidence="1">The sequence shown here is derived from an EMBL/GenBank/DDBJ whole genome shotgun (WGS) entry which is preliminary data.</text>
</comment>
<dbReference type="Proteomes" id="UP000215509">
    <property type="component" value="Unassembled WGS sequence"/>
</dbReference>
<dbReference type="OrthoDB" id="2475162at2"/>
<dbReference type="AlphaFoldDB" id="A0A229UR74"/>
<accession>A0A229UR74</accession>
<protein>
    <submittedName>
        <fullName evidence="1">Uncharacterized protein</fullName>
    </submittedName>
</protein>